<dbReference type="EMBL" id="CP017147">
    <property type="protein sequence ID" value="AOO83394.1"/>
    <property type="molecule type" value="Genomic_DNA"/>
</dbReference>
<evidence type="ECO:0000256" key="1">
    <source>
        <dbReference type="SAM" id="MobiDB-lite"/>
    </source>
</evidence>
<reference evidence="2 3" key="1">
    <citation type="journal article" date="2015" name="Antonie Van Leeuwenhoek">
        <title>Bosea vaviloviae sp. nov., a new species of slow-growing rhizobia isolated from nodules of the relict species Vavilovia formosa (Stev.) Fed.</title>
        <authorList>
            <person name="Safronova V.I."/>
            <person name="Kuznetsova I.G."/>
            <person name="Sazanova A.L."/>
            <person name="Kimeklis A.K."/>
            <person name="Belimov A.A."/>
            <person name="Andronov E.E."/>
            <person name="Pinaev A.G."/>
            <person name="Chizhevskaya E.P."/>
            <person name="Pukhaev A.R."/>
            <person name="Popov K.P."/>
            <person name="Willems A."/>
            <person name="Tikhonovich I.A."/>
        </authorList>
    </citation>
    <scope>NUCLEOTIDE SEQUENCE [LARGE SCALE GENOMIC DNA]</scope>
    <source>
        <strain evidence="2 3">Vaf18</strain>
    </source>
</reference>
<keyword evidence="3" id="KW-1185">Reference proteome</keyword>
<gene>
    <name evidence="2" type="ORF">BHK69_25770</name>
</gene>
<dbReference type="AlphaFoldDB" id="A0A1D7U7R6"/>
<accession>A0A1D7U7R6</accession>
<evidence type="ECO:0000313" key="3">
    <source>
        <dbReference type="Proteomes" id="UP000094969"/>
    </source>
</evidence>
<feature type="compositionally biased region" description="Basic and acidic residues" evidence="1">
    <location>
        <begin position="55"/>
        <end position="69"/>
    </location>
</feature>
<feature type="region of interest" description="Disordered" evidence="1">
    <location>
        <begin position="1"/>
        <end position="93"/>
    </location>
</feature>
<proteinExistence type="predicted"/>
<protein>
    <submittedName>
        <fullName evidence="2">Uncharacterized protein</fullName>
    </submittedName>
</protein>
<evidence type="ECO:0000313" key="2">
    <source>
        <dbReference type="EMBL" id="AOO83394.1"/>
    </source>
</evidence>
<dbReference type="KEGG" id="bvv:BHK69_25770"/>
<organism evidence="2 3">
    <name type="scientific">Bosea vaviloviae</name>
    <dbReference type="NCBI Taxonomy" id="1526658"/>
    <lineage>
        <taxon>Bacteria</taxon>
        <taxon>Pseudomonadati</taxon>
        <taxon>Pseudomonadota</taxon>
        <taxon>Alphaproteobacteria</taxon>
        <taxon>Hyphomicrobiales</taxon>
        <taxon>Boseaceae</taxon>
        <taxon>Bosea</taxon>
    </lineage>
</organism>
<name>A0A1D7U7R6_9HYPH</name>
<sequence length="93" mass="9872">MAGQPASRPNVGSMEPPRKPTVQWQGLQEVAMRDGNGNQMSPEEQQKVKSIQGAPDERSLRKVSVEPGREGAVVSADNASVPPSLPPGLKGEE</sequence>
<dbReference type="Proteomes" id="UP000094969">
    <property type="component" value="Chromosome"/>
</dbReference>